<dbReference type="Proteomes" id="UP000317316">
    <property type="component" value="Unassembled WGS sequence"/>
</dbReference>
<dbReference type="EMBL" id="VDGH01000004">
    <property type="protein sequence ID" value="TQR14548.1"/>
    <property type="molecule type" value="Genomic_DNA"/>
</dbReference>
<dbReference type="Gene3D" id="3.40.50.1820">
    <property type="entry name" value="alpha/beta hydrolase"/>
    <property type="match status" value="1"/>
</dbReference>
<accession>A0A544TB07</accession>
<evidence type="ECO:0000313" key="2">
    <source>
        <dbReference type="Proteomes" id="UP000317316"/>
    </source>
</evidence>
<gene>
    <name evidence="1" type="ORF">FG382_08845</name>
</gene>
<comment type="caution">
    <text evidence="1">The sequence shown here is derived from an EMBL/GenBank/DDBJ whole genome shotgun (WGS) entry which is preliminary data.</text>
</comment>
<dbReference type="InterPro" id="IPR029058">
    <property type="entry name" value="AB_hydrolase_fold"/>
</dbReference>
<keyword evidence="2" id="KW-1185">Reference proteome</keyword>
<reference evidence="1 2" key="1">
    <citation type="submission" date="2019-05" db="EMBL/GenBank/DDBJ databases">
        <title>Psychrobacillus vulpis sp. nov., a new species isolated from feces of a red fox that inhabits in The Tablas de Daimiel Natural Park, Albacete, Spain.</title>
        <authorList>
            <person name="Rodriguez M."/>
            <person name="Reina J.C."/>
            <person name="Bejar V."/>
            <person name="Llamas I."/>
        </authorList>
    </citation>
    <scope>NUCLEOTIDE SEQUENCE [LARGE SCALE GENOMIC DNA]</scope>
    <source>
        <strain evidence="1 2">NEAU-3TGS17</strain>
    </source>
</reference>
<protein>
    <recommendedName>
        <fullName evidence="3">Serine aminopeptidase S33 domain-containing protein</fullName>
    </recommendedName>
</protein>
<proteinExistence type="predicted"/>
<organism evidence="1 2">
    <name type="scientific">Psychrobacillus lasiicapitis</name>
    <dbReference type="NCBI Taxonomy" id="1636719"/>
    <lineage>
        <taxon>Bacteria</taxon>
        <taxon>Bacillati</taxon>
        <taxon>Bacillota</taxon>
        <taxon>Bacilli</taxon>
        <taxon>Bacillales</taxon>
        <taxon>Bacillaceae</taxon>
        <taxon>Psychrobacillus</taxon>
    </lineage>
</organism>
<dbReference type="AlphaFoldDB" id="A0A544TB07"/>
<evidence type="ECO:0008006" key="3">
    <source>
        <dbReference type="Google" id="ProtNLM"/>
    </source>
</evidence>
<name>A0A544TB07_9BACI</name>
<evidence type="ECO:0000313" key="1">
    <source>
        <dbReference type="EMBL" id="TQR14548.1"/>
    </source>
</evidence>
<sequence length="129" mass="14967">MPTDKSPIQAKQRIIDYAVRYKKLENKSEVQIQDELKKFDRLPMNSFERFQEFIHETMIDLSVITSPIAIYYGGRDEATYEESAVEIAESVSSALIELKKFENTSHLMTLSKEKDGIYRQIIQFLGPDV</sequence>
<dbReference type="SUPFAM" id="SSF53474">
    <property type="entry name" value="alpha/beta-Hydrolases"/>
    <property type="match status" value="1"/>
</dbReference>